<organism evidence="1 2">
    <name type="scientific">Adineta ricciae</name>
    <name type="common">Rotifer</name>
    <dbReference type="NCBI Taxonomy" id="249248"/>
    <lineage>
        <taxon>Eukaryota</taxon>
        <taxon>Metazoa</taxon>
        <taxon>Spiralia</taxon>
        <taxon>Gnathifera</taxon>
        <taxon>Rotifera</taxon>
        <taxon>Eurotatoria</taxon>
        <taxon>Bdelloidea</taxon>
        <taxon>Adinetida</taxon>
        <taxon>Adinetidae</taxon>
        <taxon>Adineta</taxon>
    </lineage>
</organism>
<comment type="caution">
    <text evidence="1">The sequence shown here is derived from an EMBL/GenBank/DDBJ whole genome shotgun (WGS) entry which is preliminary data.</text>
</comment>
<protein>
    <submittedName>
        <fullName evidence="1">Uncharacterized protein</fullName>
    </submittedName>
</protein>
<proteinExistence type="predicted"/>
<dbReference type="EMBL" id="CAJNOR010001667">
    <property type="protein sequence ID" value="CAF1180591.1"/>
    <property type="molecule type" value="Genomic_DNA"/>
</dbReference>
<accession>A0A814UXS7</accession>
<dbReference type="AlphaFoldDB" id="A0A814UXS7"/>
<keyword evidence="2" id="KW-1185">Reference proteome</keyword>
<evidence type="ECO:0000313" key="1">
    <source>
        <dbReference type="EMBL" id="CAF1180591.1"/>
    </source>
</evidence>
<reference evidence="1" key="1">
    <citation type="submission" date="2021-02" db="EMBL/GenBank/DDBJ databases">
        <authorList>
            <person name="Nowell W R."/>
        </authorList>
    </citation>
    <scope>NUCLEOTIDE SEQUENCE</scope>
</reference>
<dbReference type="Gene3D" id="1.10.472.80">
    <property type="entry name" value="Ypt/Rab-GAP domain of gyp1p, domain 3"/>
    <property type="match status" value="1"/>
</dbReference>
<dbReference type="SUPFAM" id="SSF47923">
    <property type="entry name" value="Ypt/Rab-GAP domain of gyp1p"/>
    <property type="match status" value="1"/>
</dbReference>
<evidence type="ECO:0000313" key="2">
    <source>
        <dbReference type="Proteomes" id="UP000663828"/>
    </source>
</evidence>
<dbReference type="InterPro" id="IPR035969">
    <property type="entry name" value="Rab-GAP_TBC_sf"/>
</dbReference>
<dbReference type="Proteomes" id="UP000663828">
    <property type="component" value="Unassembled WGS sequence"/>
</dbReference>
<name>A0A814UXS7_ADIRI</name>
<gene>
    <name evidence="1" type="ORF">XAT740_LOCUS22552</name>
</gene>
<sequence length="124" mass="14976">MKRLLPNFPHGTGMDEHFGHMRSLLQILDFELYEHIHRTEYVYDDIFLIWETIAAARRTVSRRFALFIALAMMKSYRDIILDNRMDFTDIIKFFNEMAERHDAQEILRMARELVLELQKLIDNK</sequence>